<reference evidence="1" key="1">
    <citation type="submission" date="2021-06" db="EMBL/GenBank/DDBJ databases">
        <authorList>
            <person name="Kallberg Y."/>
            <person name="Tangrot J."/>
            <person name="Rosling A."/>
        </authorList>
    </citation>
    <scope>NUCLEOTIDE SEQUENCE</scope>
    <source>
        <strain evidence="1">AU212A</strain>
    </source>
</reference>
<evidence type="ECO:0000313" key="1">
    <source>
        <dbReference type="EMBL" id="CAG8585544.1"/>
    </source>
</evidence>
<feature type="non-terminal residue" evidence="1">
    <location>
        <position position="1"/>
    </location>
</feature>
<proteinExistence type="predicted"/>
<comment type="caution">
    <text evidence="1">The sequence shown here is derived from an EMBL/GenBank/DDBJ whole genome shotgun (WGS) entry which is preliminary data.</text>
</comment>
<accession>A0ACA9MFM5</accession>
<organism evidence="1 2">
    <name type="scientific">Scutellospora calospora</name>
    <dbReference type="NCBI Taxonomy" id="85575"/>
    <lineage>
        <taxon>Eukaryota</taxon>
        <taxon>Fungi</taxon>
        <taxon>Fungi incertae sedis</taxon>
        <taxon>Mucoromycota</taxon>
        <taxon>Glomeromycotina</taxon>
        <taxon>Glomeromycetes</taxon>
        <taxon>Diversisporales</taxon>
        <taxon>Gigasporaceae</taxon>
        <taxon>Scutellospora</taxon>
    </lineage>
</organism>
<feature type="non-terminal residue" evidence="1">
    <location>
        <position position="358"/>
    </location>
</feature>
<keyword evidence="2" id="KW-1185">Reference proteome</keyword>
<sequence length="358" mass="40990">YRPYWNDRARELSEKLWLPNVTDYVDLTTNERELYEDILAINTVFICRMQGRRAAQHRKKGKKRIRISTIRKAKKRKMDEEFHSSVFIDKKLYFSGGFSSVSNITNEFFYLDFSKQFTTTNIASIPWIDLTNTNGPLKHSATACIGGNNNDTIFIFGGFPYNNFVNQFNINKQKWNNISSTGSAPIYRKDISCAKFNNGFIAIFSGFINITYTTNDLWIFNTLTLSWSLSNATNAPPSRFGYCAITLPDANLVNNYMLVAFGAFQNSTFSSKIFMLNINKSASYTWTTEFILDTSQAISDSQMSDLMIGAIVSSVVSLVIIVSASIFLYFKADSFNVYNYLPITNMEFLHYRWNSTDE</sequence>
<dbReference type="Proteomes" id="UP000789860">
    <property type="component" value="Unassembled WGS sequence"/>
</dbReference>
<name>A0ACA9MFM5_9GLOM</name>
<gene>
    <name evidence="1" type="ORF">SCALOS_LOCUS6375</name>
</gene>
<dbReference type="EMBL" id="CAJVPM010012024">
    <property type="protein sequence ID" value="CAG8585544.1"/>
    <property type="molecule type" value="Genomic_DNA"/>
</dbReference>
<protein>
    <submittedName>
        <fullName evidence="1">5651_t:CDS:1</fullName>
    </submittedName>
</protein>
<evidence type="ECO:0000313" key="2">
    <source>
        <dbReference type="Proteomes" id="UP000789860"/>
    </source>
</evidence>